<protein>
    <submittedName>
        <fullName evidence="7">Adenylate kinase 9-like</fullName>
    </submittedName>
</protein>
<dbReference type="GeneID" id="100377582"/>
<accession>A0ABM0MJ42</accession>
<keyword evidence="2" id="KW-0547">Nucleotide-binding</keyword>
<feature type="domain" description="Hydin adenylate kinase-like" evidence="5">
    <location>
        <begin position="381"/>
        <end position="465"/>
    </location>
</feature>
<keyword evidence="6" id="KW-1185">Reference proteome</keyword>
<feature type="compositionally biased region" description="Basic and acidic residues" evidence="4">
    <location>
        <begin position="156"/>
        <end position="169"/>
    </location>
</feature>
<dbReference type="Gene3D" id="3.40.50.300">
    <property type="entry name" value="P-loop containing nucleotide triphosphate hydrolases"/>
    <property type="match status" value="2"/>
</dbReference>
<dbReference type="Proteomes" id="UP000694865">
    <property type="component" value="Unplaced"/>
</dbReference>
<name>A0ABM0MJ42_SACKO</name>
<evidence type="ECO:0000256" key="2">
    <source>
        <dbReference type="ARBA" id="ARBA00022741"/>
    </source>
</evidence>
<reference evidence="7" key="1">
    <citation type="submission" date="2025-08" db="UniProtKB">
        <authorList>
            <consortium name="RefSeq"/>
        </authorList>
    </citation>
    <scope>IDENTIFICATION</scope>
    <source>
        <tissue evidence="7">Testes</tissue>
    </source>
</reference>
<feature type="compositionally biased region" description="Acidic residues" evidence="4">
    <location>
        <begin position="170"/>
        <end position="200"/>
    </location>
</feature>
<dbReference type="InterPro" id="IPR027417">
    <property type="entry name" value="P-loop_NTPase"/>
</dbReference>
<gene>
    <name evidence="7" type="primary">LOC100377582</name>
</gene>
<dbReference type="Pfam" id="PF00406">
    <property type="entry name" value="ADK"/>
    <property type="match status" value="1"/>
</dbReference>
<evidence type="ECO:0000313" key="6">
    <source>
        <dbReference type="Proteomes" id="UP000694865"/>
    </source>
</evidence>
<dbReference type="SUPFAM" id="SSF52540">
    <property type="entry name" value="P-loop containing nucleoside triphosphate hydrolases"/>
    <property type="match status" value="2"/>
</dbReference>
<proteinExistence type="predicted"/>
<dbReference type="PANTHER" id="PTHR23359">
    <property type="entry name" value="NUCLEOTIDE KINASE"/>
    <property type="match status" value="1"/>
</dbReference>
<feature type="region of interest" description="Disordered" evidence="4">
    <location>
        <begin position="156"/>
        <end position="200"/>
    </location>
</feature>
<evidence type="ECO:0000256" key="1">
    <source>
        <dbReference type="ARBA" id="ARBA00022679"/>
    </source>
</evidence>
<evidence type="ECO:0000256" key="4">
    <source>
        <dbReference type="SAM" id="MobiDB-lite"/>
    </source>
</evidence>
<sequence length="502" mass="58179">MAAAESELRFLHSKPTCFIVVGKPGAGKTSLAKRLAQNWKCELVSPTELILQNMDLETDIGNKVSEILLRGEALPEEMVAKMIEEKINSPEVAHHGYVLDGFPSLCEDYMRVVDQLELVKNWKLKPDFIINLKIPDNDLAARRTGQRVDPVTNEMYTKEQWDPEKAEPDLDKEEGEEEEEMEEEEEGEEEMGEEEGDEETVELGFDVIERLVKRPEDLPQQVDLSVDTYKDMMLRVLEDYMADHDQQYVIELDANKNANQLFKDLQTKLNTFSLRRAAVPIRLHDPDGEDIPEDLETDELMRTLANNEIVAPRYRWRRSKWARACPVELQQGNVVMGKPEFAVSFLDRMYVLSSEEAMGKFLKNPRPYMIGPQPRPPCKLCVTGPPLSGKTTLCHLIAQKYNATVLDMDELIKPRLQEHKEKQVQLAKEEAVETAIINVRTKLKEKEEKKTDIDDKKMPRVKRLLQKQRKVKKEWELTKHQFKELMSRQSLQRPLLSNQKRW</sequence>
<evidence type="ECO:0000313" key="7">
    <source>
        <dbReference type="RefSeq" id="XP_006820033.1"/>
    </source>
</evidence>
<evidence type="ECO:0000256" key="3">
    <source>
        <dbReference type="ARBA" id="ARBA00022777"/>
    </source>
</evidence>
<organism evidence="6 7">
    <name type="scientific">Saccoglossus kowalevskii</name>
    <name type="common">Acorn worm</name>
    <dbReference type="NCBI Taxonomy" id="10224"/>
    <lineage>
        <taxon>Eukaryota</taxon>
        <taxon>Metazoa</taxon>
        <taxon>Hemichordata</taxon>
        <taxon>Enteropneusta</taxon>
        <taxon>Harrimaniidae</taxon>
        <taxon>Saccoglossus</taxon>
    </lineage>
</organism>
<dbReference type="InterPro" id="IPR000850">
    <property type="entry name" value="Adenylat/UMP-CMP_kin"/>
</dbReference>
<dbReference type="InterPro" id="IPR033768">
    <property type="entry name" value="Hydin_ADK"/>
</dbReference>
<keyword evidence="3" id="KW-0418">Kinase</keyword>
<keyword evidence="1" id="KW-0808">Transferase</keyword>
<dbReference type="RefSeq" id="XP_006820033.1">
    <property type="nucleotide sequence ID" value="XM_006819970.1"/>
</dbReference>
<dbReference type="Pfam" id="PF17213">
    <property type="entry name" value="Hydin_ADK"/>
    <property type="match status" value="1"/>
</dbReference>
<dbReference type="CDD" id="cd01428">
    <property type="entry name" value="ADK"/>
    <property type="match status" value="1"/>
</dbReference>
<evidence type="ECO:0000259" key="5">
    <source>
        <dbReference type="Pfam" id="PF17213"/>
    </source>
</evidence>